<dbReference type="PIRSF" id="PIRSF006483">
    <property type="entry name" value="Membrane_protein_YitT"/>
    <property type="match status" value="1"/>
</dbReference>
<feature type="transmembrane region" description="Helical" evidence="6">
    <location>
        <begin position="7"/>
        <end position="26"/>
    </location>
</feature>
<keyword evidence="4 6" id="KW-1133">Transmembrane helix</keyword>
<feature type="transmembrane region" description="Helical" evidence="6">
    <location>
        <begin position="41"/>
        <end position="66"/>
    </location>
</feature>
<dbReference type="RefSeq" id="WP_075104575.1">
    <property type="nucleotide sequence ID" value="NZ_MSJM01000003.1"/>
</dbReference>
<dbReference type="AlphaFoldDB" id="A0A1Q8E8V2"/>
<dbReference type="InterPro" id="IPR015867">
    <property type="entry name" value="N-reg_PII/ATP_PRibTrfase_C"/>
</dbReference>
<name>A0A1Q8E8V2_9STRE</name>
<dbReference type="GO" id="GO:0005886">
    <property type="term" value="C:plasma membrane"/>
    <property type="evidence" value="ECO:0007669"/>
    <property type="project" value="UniProtKB-SubCell"/>
</dbReference>
<evidence type="ECO:0000256" key="3">
    <source>
        <dbReference type="ARBA" id="ARBA00022692"/>
    </source>
</evidence>
<keyword evidence="5 6" id="KW-0472">Membrane</keyword>
<dbReference type="PANTHER" id="PTHR33545">
    <property type="entry name" value="UPF0750 MEMBRANE PROTEIN YITT-RELATED"/>
    <property type="match status" value="1"/>
</dbReference>
<proteinExistence type="predicted"/>
<evidence type="ECO:0000256" key="6">
    <source>
        <dbReference type="SAM" id="Phobius"/>
    </source>
</evidence>
<dbReference type="Gene3D" id="3.30.70.120">
    <property type="match status" value="1"/>
</dbReference>
<evidence type="ECO:0000256" key="2">
    <source>
        <dbReference type="ARBA" id="ARBA00022475"/>
    </source>
</evidence>
<dbReference type="InterPro" id="IPR051461">
    <property type="entry name" value="UPF0750_membrane"/>
</dbReference>
<evidence type="ECO:0000256" key="4">
    <source>
        <dbReference type="ARBA" id="ARBA00022989"/>
    </source>
</evidence>
<dbReference type="PANTHER" id="PTHR33545:SF10">
    <property type="entry name" value="UPF0750 MEMBRANE PROTEIN YPJC"/>
    <property type="match status" value="1"/>
</dbReference>
<dbReference type="Pfam" id="PF10035">
    <property type="entry name" value="DUF2179"/>
    <property type="match status" value="1"/>
</dbReference>
<dbReference type="OrthoDB" id="1758221at2"/>
<organism evidence="8 9">
    <name type="scientific">Streptococcus cuniculi</name>
    <dbReference type="NCBI Taxonomy" id="1432788"/>
    <lineage>
        <taxon>Bacteria</taxon>
        <taxon>Bacillati</taxon>
        <taxon>Bacillota</taxon>
        <taxon>Bacilli</taxon>
        <taxon>Lactobacillales</taxon>
        <taxon>Streptococcaceae</taxon>
        <taxon>Streptococcus</taxon>
    </lineage>
</organism>
<dbReference type="InterPro" id="IPR019264">
    <property type="entry name" value="DUF2179"/>
</dbReference>
<dbReference type="CDD" id="cd16380">
    <property type="entry name" value="YitT_C"/>
    <property type="match status" value="1"/>
</dbReference>
<feature type="transmembrane region" description="Helical" evidence="6">
    <location>
        <begin position="144"/>
        <end position="166"/>
    </location>
</feature>
<evidence type="ECO:0000259" key="7">
    <source>
        <dbReference type="Pfam" id="PF10035"/>
    </source>
</evidence>
<protein>
    <recommendedName>
        <fullName evidence="7">DUF2179 domain-containing protein</fullName>
    </recommendedName>
</protein>
<keyword evidence="2" id="KW-1003">Cell membrane</keyword>
<comment type="caution">
    <text evidence="8">The sequence shown here is derived from an EMBL/GenBank/DDBJ whole genome shotgun (WGS) entry which is preliminary data.</text>
</comment>
<feature type="domain" description="DUF2179" evidence="7">
    <location>
        <begin position="219"/>
        <end position="273"/>
    </location>
</feature>
<keyword evidence="3 6" id="KW-0812">Transmembrane</keyword>
<evidence type="ECO:0000256" key="5">
    <source>
        <dbReference type="ARBA" id="ARBA00023136"/>
    </source>
</evidence>
<reference evidence="9" key="1">
    <citation type="submission" date="2016-12" db="EMBL/GenBank/DDBJ databases">
        <authorList>
            <person name="Gulvik C.A."/>
        </authorList>
    </citation>
    <scope>NUCLEOTIDE SEQUENCE [LARGE SCALE GENOMIC DNA]</scope>
    <source>
        <strain evidence="9">NED12-00049-6B</strain>
    </source>
</reference>
<sequence length="287" mass="31850">MLRFKNLFFVILGAGLFSFGLNYLIIPNHLYEGGATGINLILYYLLGIQPWIMNILINIPLFILGWKILGKRTLYYSIIGTVGVTAWLALFEHIPITIPLEGDLILVSILGGILMGAGLGIIFKAGGTTGGSDILARIGHKYTSFTIGQIILSIDVLVLTLTIVVFHDLRNVLYTLMMVTIVSRVIDLITDGNYGSKGVMIVSEKSQELAQAIDENIERGITLIKAQGFYSRKNIDMVYSVIYKSQLQEMKDLIHRIDPHAFITITDAHEVLGEGFTLDSNKQPFEK</sequence>
<dbReference type="Pfam" id="PF02588">
    <property type="entry name" value="YitT_membrane"/>
    <property type="match status" value="1"/>
</dbReference>
<accession>A0A1Q8E8V2</accession>
<feature type="transmembrane region" description="Helical" evidence="6">
    <location>
        <begin position="104"/>
        <end position="123"/>
    </location>
</feature>
<dbReference type="EMBL" id="MSJM01000003">
    <property type="protein sequence ID" value="OLF48225.1"/>
    <property type="molecule type" value="Genomic_DNA"/>
</dbReference>
<dbReference type="InterPro" id="IPR003740">
    <property type="entry name" value="YitT"/>
</dbReference>
<keyword evidence="9" id="KW-1185">Reference proteome</keyword>
<gene>
    <name evidence="8" type="ORF">BU202_04330</name>
</gene>
<evidence type="ECO:0000313" key="9">
    <source>
        <dbReference type="Proteomes" id="UP000186890"/>
    </source>
</evidence>
<feature type="transmembrane region" description="Helical" evidence="6">
    <location>
        <begin position="73"/>
        <end position="98"/>
    </location>
</feature>
<dbReference type="Proteomes" id="UP000186890">
    <property type="component" value="Unassembled WGS sequence"/>
</dbReference>
<evidence type="ECO:0000313" key="8">
    <source>
        <dbReference type="EMBL" id="OLF48225.1"/>
    </source>
</evidence>
<comment type="subcellular location">
    <subcellularLocation>
        <location evidence="1">Cell membrane</location>
        <topology evidence="1">Multi-pass membrane protein</topology>
    </subcellularLocation>
</comment>
<evidence type="ECO:0000256" key="1">
    <source>
        <dbReference type="ARBA" id="ARBA00004651"/>
    </source>
</evidence>